<comment type="caution">
    <text evidence="1">The sequence shown here is derived from an EMBL/GenBank/DDBJ whole genome shotgun (WGS) entry which is preliminary data.</text>
</comment>
<dbReference type="Gene3D" id="3.40.50.1000">
    <property type="entry name" value="HAD superfamily/HAD-like"/>
    <property type="match status" value="1"/>
</dbReference>
<dbReference type="InterPro" id="IPR023214">
    <property type="entry name" value="HAD_sf"/>
</dbReference>
<sequence length="268" mass="29587">MRKCVFFDADGTILDIEKGVPSDIKPAIRKLTQNGHLAFLCTGRSRAFIPKEVEELGFSGMITNLGAYMEYEGNCIFHRELSASDARFSVDTLRKCGFVPVLEGADYMYYDQDEYTTDVDWYADLITKELGSRLLPISGNEDRLHFSKISAKKTPGCQVEKACRELEPIFDYICHEGDFVGKTIEFITKGCSKGLAIAVICGVLGIDKADTYAFGDSNNDLSMFEVVHTKVAMGNASRELAEAADYVTDTMEHGGIPKALRQLGLIGV</sequence>
<protein>
    <submittedName>
        <fullName evidence="1">Uncharacterized protein</fullName>
    </submittedName>
</protein>
<dbReference type="GO" id="GO:0000287">
    <property type="term" value="F:magnesium ion binding"/>
    <property type="evidence" value="ECO:0007669"/>
    <property type="project" value="TreeGrafter"/>
</dbReference>
<name>A0A2Y9BI00_9FIRM</name>
<dbReference type="NCBIfam" id="TIGR01484">
    <property type="entry name" value="HAD-SF-IIB"/>
    <property type="match status" value="1"/>
</dbReference>
<dbReference type="InterPro" id="IPR006379">
    <property type="entry name" value="HAD-SF_hydro_IIB"/>
</dbReference>
<proteinExistence type="predicted"/>
<evidence type="ECO:0000313" key="2">
    <source>
        <dbReference type="Proteomes" id="UP000245845"/>
    </source>
</evidence>
<dbReference type="Pfam" id="PF08282">
    <property type="entry name" value="Hydrolase_3"/>
    <property type="match status" value="1"/>
</dbReference>
<dbReference type="AlphaFoldDB" id="A0A2Y9BI00"/>
<dbReference type="SFLD" id="SFLDG01140">
    <property type="entry name" value="C2.B:_Phosphomannomutase_and_P"/>
    <property type="match status" value="1"/>
</dbReference>
<dbReference type="OrthoDB" id="9810101at2"/>
<dbReference type="EMBL" id="QGDL01000006">
    <property type="protein sequence ID" value="PWJ29520.1"/>
    <property type="molecule type" value="Genomic_DNA"/>
</dbReference>
<gene>
    <name evidence="1" type="ORF">A8806_106259</name>
</gene>
<dbReference type="GO" id="GO:0005829">
    <property type="term" value="C:cytosol"/>
    <property type="evidence" value="ECO:0007669"/>
    <property type="project" value="TreeGrafter"/>
</dbReference>
<dbReference type="RefSeq" id="WP_109731360.1">
    <property type="nucleotide sequence ID" value="NZ_BAAACK010000026.1"/>
</dbReference>
<dbReference type="Proteomes" id="UP000245845">
    <property type="component" value="Unassembled WGS sequence"/>
</dbReference>
<dbReference type="GO" id="GO:0016791">
    <property type="term" value="F:phosphatase activity"/>
    <property type="evidence" value="ECO:0007669"/>
    <property type="project" value="TreeGrafter"/>
</dbReference>
<dbReference type="Gene3D" id="3.30.1240.10">
    <property type="match status" value="1"/>
</dbReference>
<dbReference type="InterPro" id="IPR036412">
    <property type="entry name" value="HAD-like_sf"/>
</dbReference>
<keyword evidence="2" id="KW-1185">Reference proteome</keyword>
<dbReference type="PANTHER" id="PTHR10000">
    <property type="entry name" value="PHOSPHOSERINE PHOSPHATASE"/>
    <property type="match status" value="1"/>
</dbReference>
<dbReference type="SFLD" id="SFLDS00003">
    <property type="entry name" value="Haloacid_Dehalogenase"/>
    <property type="match status" value="1"/>
</dbReference>
<organism evidence="1 2">
    <name type="scientific">Faecalicatena orotica</name>
    <dbReference type="NCBI Taxonomy" id="1544"/>
    <lineage>
        <taxon>Bacteria</taxon>
        <taxon>Bacillati</taxon>
        <taxon>Bacillota</taxon>
        <taxon>Clostridia</taxon>
        <taxon>Lachnospirales</taxon>
        <taxon>Lachnospiraceae</taxon>
        <taxon>Faecalicatena</taxon>
    </lineage>
</organism>
<dbReference type="SUPFAM" id="SSF56784">
    <property type="entry name" value="HAD-like"/>
    <property type="match status" value="1"/>
</dbReference>
<dbReference type="PANTHER" id="PTHR10000:SF25">
    <property type="entry name" value="PHOSPHATASE YKRA-RELATED"/>
    <property type="match status" value="1"/>
</dbReference>
<evidence type="ECO:0000313" key="1">
    <source>
        <dbReference type="EMBL" id="PWJ29520.1"/>
    </source>
</evidence>
<accession>A0A2Y9BI00</accession>
<reference evidence="1 2" key="1">
    <citation type="submission" date="2018-05" db="EMBL/GenBank/DDBJ databases">
        <title>The Hungate 1000. A catalogue of reference genomes from the rumen microbiome.</title>
        <authorList>
            <person name="Kelly W."/>
        </authorList>
    </citation>
    <scope>NUCLEOTIDE SEQUENCE [LARGE SCALE GENOMIC DNA]</scope>
    <source>
        <strain evidence="1 2">NLAE-zl-C242</strain>
    </source>
</reference>